<dbReference type="GO" id="GO:0046872">
    <property type="term" value="F:metal ion binding"/>
    <property type="evidence" value="ECO:0007669"/>
    <property type="project" value="UniProtKB-KW"/>
</dbReference>
<dbReference type="InterPro" id="IPR017896">
    <property type="entry name" value="4Fe4S_Fe-S-bd"/>
</dbReference>
<dbReference type="InterPro" id="IPR024185">
    <property type="entry name" value="FTHF_cligase-like_sf"/>
</dbReference>
<name>A0A517P3U3_9PLAN</name>
<gene>
    <name evidence="9" type="primary">lutB</name>
    <name evidence="9" type="ORF">CA12_01160</name>
</gene>
<feature type="domain" description="4Fe-4S ferredoxin-type" evidence="8">
    <location>
        <begin position="295"/>
        <end position="325"/>
    </location>
</feature>
<accession>A0A517P3U3</accession>
<protein>
    <submittedName>
        <fullName evidence="9">Lactate utilization protein B</fullName>
    </submittedName>
</protein>
<dbReference type="InterPro" id="IPR003741">
    <property type="entry name" value="LUD_dom"/>
</dbReference>
<evidence type="ECO:0000256" key="3">
    <source>
        <dbReference type="ARBA" id="ARBA00022723"/>
    </source>
</evidence>
<dbReference type="SUPFAM" id="SSF100950">
    <property type="entry name" value="NagB/RpiA/CoA transferase-like"/>
    <property type="match status" value="1"/>
</dbReference>
<dbReference type="Pfam" id="PF02589">
    <property type="entry name" value="LUD_dom"/>
    <property type="match status" value="1"/>
</dbReference>
<dbReference type="OrthoDB" id="9782337at2"/>
<evidence type="ECO:0000256" key="4">
    <source>
        <dbReference type="ARBA" id="ARBA00022737"/>
    </source>
</evidence>
<organism evidence="9 10">
    <name type="scientific">Alienimonas californiensis</name>
    <dbReference type="NCBI Taxonomy" id="2527989"/>
    <lineage>
        <taxon>Bacteria</taxon>
        <taxon>Pseudomonadati</taxon>
        <taxon>Planctomycetota</taxon>
        <taxon>Planctomycetia</taxon>
        <taxon>Planctomycetales</taxon>
        <taxon>Planctomycetaceae</taxon>
        <taxon>Alienimonas</taxon>
    </lineage>
</organism>
<dbReference type="GO" id="GO:0051539">
    <property type="term" value="F:4 iron, 4 sulfur cluster binding"/>
    <property type="evidence" value="ECO:0007669"/>
    <property type="project" value="UniProtKB-KW"/>
</dbReference>
<dbReference type="InterPro" id="IPR017900">
    <property type="entry name" value="4Fe4S_Fe_S_CS"/>
</dbReference>
<dbReference type="InterPro" id="IPR004452">
    <property type="entry name" value="LutB/LldF"/>
</dbReference>
<dbReference type="PROSITE" id="PS51379">
    <property type="entry name" value="4FE4S_FER_2"/>
    <property type="match status" value="1"/>
</dbReference>
<dbReference type="Pfam" id="PF13183">
    <property type="entry name" value="Fer4_8"/>
    <property type="match status" value="1"/>
</dbReference>
<dbReference type="PROSITE" id="PS00198">
    <property type="entry name" value="4FE4S_FER_1"/>
    <property type="match status" value="2"/>
</dbReference>
<evidence type="ECO:0000256" key="1">
    <source>
        <dbReference type="ARBA" id="ARBA00022448"/>
    </source>
</evidence>
<keyword evidence="5" id="KW-0249">Electron transport</keyword>
<keyword evidence="3" id="KW-0479">Metal-binding</keyword>
<dbReference type="Gene3D" id="1.10.1060.10">
    <property type="entry name" value="Alpha-helical ferredoxin"/>
    <property type="match status" value="1"/>
</dbReference>
<keyword evidence="7" id="KW-0411">Iron-sulfur</keyword>
<evidence type="ECO:0000313" key="9">
    <source>
        <dbReference type="EMBL" id="QDT14048.1"/>
    </source>
</evidence>
<keyword evidence="2" id="KW-0004">4Fe-4S</keyword>
<keyword evidence="6" id="KW-0408">Iron</keyword>
<dbReference type="EMBL" id="CP036265">
    <property type="protein sequence ID" value="QDT14048.1"/>
    <property type="molecule type" value="Genomic_DNA"/>
</dbReference>
<evidence type="ECO:0000256" key="6">
    <source>
        <dbReference type="ARBA" id="ARBA00023004"/>
    </source>
</evidence>
<dbReference type="PANTHER" id="PTHR47153:SF2">
    <property type="entry name" value="LACTATE UTILIZATION PROTEIN B"/>
    <property type="match status" value="1"/>
</dbReference>
<keyword evidence="1" id="KW-0813">Transport</keyword>
<dbReference type="KEGG" id="acaf:CA12_01160"/>
<dbReference type="InterPro" id="IPR037171">
    <property type="entry name" value="NagB/RpiA_transferase-like"/>
</dbReference>
<keyword evidence="10" id="KW-1185">Reference proteome</keyword>
<dbReference type="AlphaFoldDB" id="A0A517P3U3"/>
<dbReference type="GO" id="GO:0006089">
    <property type="term" value="P:lactate metabolic process"/>
    <property type="evidence" value="ECO:0007669"/>
    <property type="project" value="InterPro"/>
</dbReference>
<reference evidence="9 10" key="1">
    <citation type="submission" date="2019-02" db="EMBL/GenBank/DDBJ databases">
        <title>Deep-cultivation of Planctomycetes and their phenomic and genomic characterization uncovers novel biology.</title>
        <authorList>
            <person name="Wiegand S."/>
            <person name="Jogler M."/>
            <person name="Boedeker C."/>
            <person name="Pinto D."/>
            <person name="Vollmers J."/>
            <person name="Rivas-Marin E."/>
            <person name="Kohn T."/>
            <person name="Peeters S.H."/>
            <person name="Heuer A."/>
            <person name="Rast P."/>
            <person name="Oberbeckmann S."/>
            <person name="Bunk B."/>
            <person name="Jeske O."/>
            <person name="Meyerdierks A."/>
            <person name="Storesund J.E."/>
            <person name="Kallscheuer N."/>
            <person name="Luecker S."/>
            <person name="Lage O.M."/>
            <person name="Pohl T."/>
            <person name="Merkel B.J."/>
            <person name="Hornburger P."/>
            <person name="Mueller R.-W."/>
            <person name="Bruemmer F."/>
            <person name="Labrenz M."/>
            <person name="Spormann A.M."/>
            <person name="Op den Camp H."/>
            <person name="Overmann J."/>
            <person name="Amann R."/>
            <person name="Jetten M.S.M."/>
            <person name="Mascher T."/>
            <person name="Medema M.H."/>
            <person name="Devos D.P."/>
            <person name="Kaster A.-K."/>
            <person name="Ovreas L."/>
            <person name="Rohde M."/>
            <person name="Galperin M.Y."/>
            <person name="Jogler C."/>
        </authorList>
    </citation>
    <scope>NUCLEOTIDE SEQUENCE [LARGE SCALE GENOMIC DNA]</scope>
    <source>
        <strain evidence="9 10">CA12</strain>
    </source>
</reference>
<evidence type="ECO:0000256" key="2">
    <source>
        <dbReference type="ARBA" id="ARBA00022485"/>
    </source>
</evidence>
<evidence type="ECO:0000259" key="8">
    <source>
        <dbReference type="PROSITE" id="PS51379"/>
    </source>
</evidence>
<proteinExistence type="predicted"/>
<dbReference type="InterPro" id="IPR009051">
    <property type="entry name" value="Helical_ferredxn"/>
</dbReference>
<keyword evidence="4" id="KW-0677">Repeat</keyword>
<dbReference type="PANTHER" id="PTHR47153">
    <property type="entry name" value="LACTATE UTILIZATION PROTEIN B"/>
    <property type="match status" value="1"/>
</dbReference>
<evidence type="ECO:0000256" key="7">
    <source>
        <dbReference type="ARBA" id="ARBA00023014"/>
    </source>
</evidence>
<dbReference type="SUPFAM" id="SSF46548">
    <property type="entry name" value="alpha-helical ferredoxin"/>
    <property type="match status" value="1"/>
</dbReference>
<evidence type="ECO:0000256" key="5">
    <source>
        <dbReference type="ARBA" id="ARBA00022982"/>
    </source>
</evidence>
<evidence type="ECO:0000313" key="10">
    <source>
        <dbReference type="Proteomes" id="UP000318741"/>
    </source>
</evidence>
<dbReference type="Gene3D" id="3.40.50.10420">
    <property type="entry name" value="NagB/RpiA/CoA transferase-like"/>
    <property type="match status" value="1"/>
</dbReference>
<dbReference type="RefSeq" id="WP_145356654.1">
    <property type="nucleotide sequence ID" value="NZ_CP036265.1"/>
</dbReference>
<dbReference type="Proteomes" id="UP000318741">
    <property type="component" value="Chromosome"/>
</dbReference>
<sequence length="489" mass="53876">MTKTAEHPDRARAFVADDARAHWHDESLWFVRQKRDRQVHSVPEWERLRELASQVKRHAISRWPDYLEEFEKNATALGAKVHWAADAEEHNRIVLGILRDAGVKKITKSKSMLTEEVHLNPYLIKHGIDVTDTDLGERIVQLREETPSHIVLPAIHLKREDVSETFHDKIGTESGNADPAYLTEAARQHLREKFLGAEASITGVNFLVAETGGFVVCTNEGNADLGTSLPRLHIACTGIEKLVPRAADLAIYLRLLARSATGQPITTYTSHFHGPRPGGELHIVLVDNGRSDLANDPQFRDVLNCIRCGACMNTCPVYRRSGGHSYAATVPGPIGSVLNPLHALTPRIVRESEQGEGVEPREGEAGDAHGSLPFACSLCGSCTDVCPVKIPLHHQLLALRKTVGDRGLLPWGKRIGMKAAGKLLNSPKLFGVAGRLARKALPVLPRAAIYNRLNPWGVGRDLPPAPPKSFKQMWRDELKQEASSPGDPK</sequence>